<feature type="domain" description="LptD C-terminal" evidence="2">
    <location>
        <begin position="458"/>
        <end position="820"/>
    </location>
</feature>
<dbReference type="PhylomeDB" id="Q2RXA6"/>
<sequence>MGASGTALLMPVVLGLLVVPGLIVGLGAGPARAQDAGAIRITNGATAQGVGMTVLGGLDSAPSDNSSSAVALAPLAYGRTDTGIALVGALGSAAASAQPGDIRLQPIDTNRLIAPSPSARPAPAVLAAPAPAPSPQTPAAAAAPVGLEGPDVYGGAFTGGVFAGLASPPKTATPAPSQPAGPAEDHTLVTADDMSQDSDLGTVTARGNVSVVSGGQTLRADVVTFNTAQNMVTASGNVSITKLGEGPADTTFAQYMELTGDLKDGFVRGVQTLMTNGGRMSALYGERDSKAQTKEFSRGVYTVCKSCPGADYPLPTVTGNREGTRQPPPIWQLKAARITHDEAAKDIIYRDAWVEVMGIPILYTPYISQPDPTVYRRSGFLPPLTGTSSNLGASIKIPYYVAWDDQSDSNLALQYSDKQNVILWGSYDRILRDGAFEFDGSLNPFDEDNSLQGHYESAGAYHLNSTWRAGFESALASKAGYLRRMSLKPQNNSDYLTTNAYLENFSDRSHGLVQGYYFQDTTLDIDQATVPYVPLMAEYQFVSNPLWADGHAEVDLHGMTLRRTEGTDSSRMIGRVGYELPFQDGLGSAFVARTSLRGDFYNAEDLELDDGTIHSGNEGRFVPQGSLIWRYPLVRPGKTYRQVIEPKVGVFAALPSNNPDKIPNEDSETINLDIANLFEPSRLPGYDRVEGGEWVAYSLRYGLYGPTDDTLEFEVGQSYRAQRDNDLFPKGSGLSDNLSDVVARLRYAPSSLLALQYSTQINSETFEPRRHEVEASAGTSLVRGSLGYLYAQSSSTAAGEDIASRKQIWGGLSYRLSQNWFLTGTHTYDLTRGATLATKASVSYEDECLILATTFEEDNTDAYGVDGGTTLMFTVTLKTLGSYSLE</sequence>
<dbReference type="HAMAP" id="MF_01411">
    <property type="entry name" value="LPS_assembly_LptD"/>
    <property type="match status" value="1"/>
</dbReference>
<name>Q2RXA6_RHORT</name>
<dbReference type="PATRIC" id="fig|269796.9.peg.490"/>
<reference evidence="3 4" key="1">
    <citation type="journal article" date="2011" name="Stand. Genomic Sci.">
        <title>Complete genome sequence of Rhodospirillum rubrum type strain (S1).</title>
        <authorList>
            <person name="Munk A.C."/>
            <person name="Copeland A."/>
            <person name="Lucas S."/>
            <person name="Lapidus A."/>
            <person name="Del Rio T.G."/>
            <person name="Barry K."/>
            <person name="Detter J.C."/>
            <person name="Hammon N."/>
            <person name="Israni S."/>
            <person name="Pitluck S."/>
            <person name="Brettin T."/>
            <person name="Bruce D."/>
            <person name="Han C."/>
            <person name="Tapia R."/>
            <person name="Gilna P."/>
            <person name="Schmutz J."/>
            <person name="Larimer F."/>
            <person name="Land M."/>
            <person name="Kyrpides N.C."/>
            <person name="Mavromatis K."/>
            <person name="Richardson P."/>
            <person name="Rohde M."/>
            <person name="Goker M."/>
            <person name="Klenk H.P."/>
            <person name="Zhang Y."/>
            <person name="Roberts G.P."/>
            <person name="Reslewic S."/>
            <person name="Schwartz D.C."/>
        </authorList>
    </citation>
    <scope>NUCLEOTIDE SEQUENCE [LARGE SCALE GENOMIC DNA]</scope>
    <source>
        <strain evidence="4">ATCC 11170 / ATH 1.1.1 / DSM 467 / LMG 4362 / NCIMB 8255 / S1</strain>
    </source>
</reference>
<dbReference type="GO" id="GO:0009279">
    <property type="term" value="C:cell outer membrane"/>
    <property type="evidence" value="ECO:0007669"/>
    <property type="project" value="UniProtKB-SubCell"/>
</dbReference>
<dbReference type="Pfam" id="PF04453">
    <property type="entry name" value="LptD"/>
    <property type="match status" value="1"/>
</dbReference>
<keyword evidence="4" id="KW-1185">Reference proteome</keyword>
<keyword evidence="1" id="KW-0998">Cell outer membrane</keyword>
<evidence type="ECO:0000259" key="2">
    <source>
        <dbReference type="Pfam" id="PF04453"/>
    </source>
</evidence>
<dbReference type="InterPro" id="IPR007543">
    <property type="entry name" value="LptD_C"/>
</dbReference>
<dbReference type="InterPro" id="IPR020889">
    <property type="entry name" value="LipoPS_assembly_LptD"/>
</dbReference>
<dbReference type="KEGG" id="rru:Rru_A0434"/>
<dbReference type="PANTHER" id="PTHR30189:SF1">
    <property type="entry name" value="LPS-ASSEMBLY PROTEIN LPTD"/>
    <property type="match status" value="1"/>
</dbReference>
<dbReference type="Gene3D" id="2.60.450.10">
    <property type="entry name" value="Lipopolysaccharide (LPS) transport protein A like domain"/>
    <property type="match status" value="1"/>
</dbReference>
<dbReference type="RefSeq" id="WP_011388193.1">
    <property type="nucleotide sequence ID" value="NC_007643.1"/>
</dbReference>
<dbReference type="GO" id="GO:0015920">
    <property type="term" value="P:lipopolysaccharide transport"/>
    <property type="evidence" value="ECO:0007669"/>
    <property type="project" value="InterPro"/>
</dbReference>
<proteinExistence type="inferred from homology"/>
<comment type="subcellular location">
    <subcellularLocation>
        <location evidence="1">Cell outer membrane</location>
    </subcellularLocation>
</comment>
<dbReference type="eggNOG" id="COG1452">
    <property type="taxonomic scope" value="Bacteria"/>
</dbReference>
<keyword evidence="1" id="KW-0732">Signal</keyword>
<comment type="similarity">
    <text evidence="1">Belongs to the LptD family.</text>
</comment>
<evidence type="ECO:0000313" key="4">
    <source>
        <dbReference type="Proteomes" id="UP000001929"/>
    </source>
</evidence>
<organism evidence="3 4">
    <name type="scientific">Rhodospirillum rubrum (strain ATCC 11170 / ATH 1.1.1 / DSM 467 / LMG 4362 / NCIMB 8255 / S1)</name>
    <dbReference type="NCBI Taxonomy" id="269796"/>
    <lineage>
        <taxon>Bacteria</taxon>
        <taxon>Pseudomonadati</taxon>
        <taxon>Pseudomonadota</taxon>
        <taxon>Alphaproteobacteria</taxon>
        <taxon>Rhodospirillales</taxon>
        <taxon>Rhodospirillaceae</taxon>
        <taxon>Rhodospirillum</taxon>
    </lineage>
</organism>
<evidence type="ECO:0000256" key="1">
    <source>
        <dbReference type="HAMAP-Rule" id="MF_01411"/>
    </source>
</evidence>
<dbReference type="EnsemblBacteria" id="ABC21239">
    <property type="protein sequence ID" value="ABC21239"/>
    <property type="gene ID" value="Rru_A0434"/>
</dbReference>
<dbReference type="AlphaFoldDB" id="Q2RXA6"/>
<dbReference type="Proteomes" id="UP000001929">
    <property type="component" value="Chromosome"/>
</dbReference>
<dbReference type="GO" id="GO:1990351">
    <property type="term" value="C:transporter complex"/>
    <property type="evidence" value="ECO:0007669"/>
    <property type="project" value="TreeGrafter"/>
</dbReference>
<keyword evidence="1" id="KW-0472">Membrane</keyword>
<dbReference type="GO" id="GO:0043165">
    <property type="term" value="P:Gram-negative-bacterium-type cell outer membrane assembly"/>
    <property type="evidence" value="ECO:0007669"/>
    <property type="project" value="UniProtKB-UniRule"/>
</dbReference>
<dbReference type="EMBL" id="CP000230">
    <property type="protein sequence ID" value="ABC21239.1"/>
    <property type="molecule type" value="Genomic_DNA"/>
</dbReference>
<dbReference type="HOGENOM" id="CLU_009039_3_0_5"/>
<accession>Q2RXA6</accession>
<protein>
    <recommendedName>
        <fullName evidence="1">LPS-assembly protein LptD</fullName>
    </recommendedName>
</protein>
<evidence type="ECO:0000313" key="3">
    <source>
        <dbReference type="EMBL" id="ABC21239.1"/>
    </source>
</evidence>
<dbReference type="STRING" id="269796.Rru_A0434"/>
<gene>
    <name evidence="1" type="primary">lptD</name>
    <name evidence="3" type="ordered locus">Rru_A0434</name>
</gene>
<comment type="function">
    <text evidence="1">Involved in the assembly of lipopolysaccharide (LPS) at the surface of the outer membrane.</text>
</comment>
<comment type="caution">
    <text evidence="1">Lacks conserved residue(s) required for the propagation of feature annotation.</text>
</comment>
<dbReference type="InterPro" id="IPR050218">
    <property type="entry name" value="LptD"/>
</dbReference>
<dbReference type="PANTHER" id="PTHR30189">
    <property type="entry name" value="LPS-ASSEMBLY PROTEIN"/>
    <property type="match status" value="1"/>
</dbReference>
<comment type="subunit">
    <text evidence="1">Component of the lipopolysaccharide transport and assembly complex.</text>
</comment>